<comment type="caution">
    <text evidence="1">The sequence shown here is derived from an EMBL/GenBank/DDBJ whole genome shotgun (WGS) entry which is preliminary data.</text>
</comment>
<accession>A0A1G1L386</accession>
<dbReference type="EMBL" id="MHFR01000009">
    <property type="protein sequence ID" value="OGW99339.1"/>
    <property type="molecule type" value="Genomic_DNA"/>
</dbReference>
<evidence type="ECO:0008006" key="3">
    <source>
        <dbReference type="Google" id="ProtNLM"/>
    </source>
</evidence>
<gene>
    <name evidence="1" type="ORF">A3G33_05990</name>
</gene>
<reference evidence="1 2" key="1">
    <citation type="journal article" date="2016" name="Nat. Commun.">
        <title>Thousands of microbial genomes shed light on interconnected biogeochemical processes in an aquifer system.</title>
        <authorList>
            <person name="Anantharaman K."/>
            <person name="Brown C.T."/>
            <person name="Hug L.A."/>
            <person name="Sharon I."/>
            <person name="Castelle C.J."/>
            <person name="Probst A.J."/>
            <person name="Thomas B.C."/>
            <person name="Singh A."/>
            <person name="Wilkins M.J."/>
            <person name="Karaoz U."/>
            <person name="Brodie E.L."/>
            <person name="Williams K.H."/>
            <person name="Hubbard S.S."/>
            <person name="Banfield J.F."/>
        </authorList>
    </citation>
    <scope>NUCLEOTIDE SEQUENCE [LARGE SCALE GENOMIC DNA]</scope>
</reference>
<dbReference type="Proteomes" id="UP000178187">
    <property type="component" value="Unassembled WGS sequence"/>
</dbReference>
<dbReference type="InterPro" id="IPR019238">
    <property type="entry name" value="AbiEi_2"/>
</dbReference>
<proteinExistence type="predicted"/>
<organism evidence="1 2">
    <name type="scientific">Candidatus Danuiimicrobium aquiferis</name>
    <dbReference type="NCBI Taxonomy" id="1801832"/>
    <lineage>
        <taxon>Bacteria</taxon>
        <taxon>Pseudomonadati</taxon>
        <taxon>Candidatus Omnitrophota</taxon>
        <taxon>Candidatus Danuiimicrobium</taxon>
    </lineage>
</organism>
<sequence length="228" mass="26392">MPQQLVQNIFSDRSSLVLRKLLEEPERKWTTLDFVPLGVSKGLASEVLARSEALGYVERIRKGPQSYTRLIREEKLLKDWRVSYGFKKNLQTYYYYPKADFLKVAVRYLEGKKVRYALTLFSASRLIEPYVKETREFLYLDLARNDFFSFLKEMAIQTGLLKLVAGGNICFATPFYRSSVFHDSKKLKGWSVISNLQLYLDLMGFTPSGPEEAEHLIPYFKKKGLAVG</sequence>
<evidence type="ECO:0000313" key="1">
    <source>
        <dbReference type="EMBL" id="OGW99339.1"/>
    </source>
</evidence>
<name>A0A1G1L386_9BACT</name>
<dbReference type="AlphaFoldDB" id="A0A1G1L386"/>
<dbReference type="Pfam" id="PF09952">
    <property type="entry name" value="AbiEi_2"/>
    <property type="match status" value="1"/>
</dbReference>
<protein>
    <recommendedName>
        <fullName evidence="3">HTH marR-type domain-containing protein</fullName>
    </recommendedName>
</protein>
<evidence type="ECO:0000313" key="2">
    <source>
        <dbReference type="Proteomes" id="UP000178187"/>
    </source>
</evidence>